<dbReference type="Proteomes" id="UP000221024">
    <property type="component" value="Unassembled WGS sequence"/>
</dbReference>
<reference evidence="1 2" key="1">
    <citation type="submission" date="2017-10" db="EMBL/GenBank/DDBJ databases">
        <title>Draft genome of Longimonas halophila.</title>
        <authorList>
            <person name="Goh K.M."/>
            <person name="Shamsir M.S."/>
            <person name="Lim S.W."/>
        </authorList>
    </citation>
    <scope>NUCLEOTIDE SEQUENCE [LARGE SCALE GENOMIC DNA]</scope>
    <source>
        <strain evidence="1 2">KCTC 42399</strain>
    </source>
</reference>
<evidence type="ECO:0008006" key="3">
    <source>
        <dbReference type="Google" id="ProtNLM"/>
    </source>
</evidence>
<name>A0A2H3NK10_9BACT</name>
<comment type="caution">
    <text evidence="1">The sequence shown here is derived from an EMBL/GenBank/DDBJ whole genome shotgun (WGS) entry which is preliminary data.</text>
</comment>
<evidence type="ECO:0000313" key="2">
    <source>
        <dbReference type="Proteomes" id="UP000221024"/>
    </source>
</evidence>
<dbReference type="SUPFAM" id="SSF48452">
    <property type="entry name" value="TPR-like"/>
    <property type="match status" value="1"/>
</dbReference>
<dbReference type="AlphaFoldDB" id="A0A2H3NK10"/>
<proteinExistence type="predicted"/>
<keyword evidence="2" id="KW-1185">Reference proteome</keyword>
<dbReference type="GO" id="GO:0009279">
    <property type="term" value="C:cell outer membrane"/>
    <property type="evidence" value="ECO:0007669"/>
    <property type="project" value="UniProtKB-SubCell"/>
</dbReference>
<dbReference type="InterPro" id="IPR011990">
    <property type="entry name" value="TPR-like_helical_dom_sf"/>
</dbReference>
<dbReference type="EMBL" id="PDEP01000010">
    <property type="protein sequence ID" value="PEN05969.1"/>
    <property type="molecule type" value="Genomic_DNA"/>
</dbReference>
<accession>A0A2H3NK10</accession>
<organism evidence="1 2">
    <name type="scientific">Longimonas halophila</name>
    <dbReference type="NCBI Taxonomy" id="1469170"/>
    <lineage>
        <taxon>Bacteria</taxon>
        <taxon>Pseudomonadati</taxon>
        <taxon>Rhodothermota</taxon>
        <taxon>Rhodothermia</taxon>
        <taxon>Rhodothermales</taxon>
        <taxon>Salisaetaceae</taxon>
        <taxon>Longimonas</taxon>
    </lineage>
</organism>
<dbReference type="Gene3D" id="1.25.40.390">
    <property type="match status" value="1"/>
</dbReference>
<gene>
    <name evidence="1" type="ORF">CRI93_10825</name>
</gene>
<protein>
    <recommendedName>
        <fullName evidence="3">RagB/SusD domain-containing protein</fullName>
    </recommendedName>
</protein>
<evidence type="ECO:0000313" key="1">
    <source>
        <dbReference type="EMBL" id="PEN05969.1"/>
    </source>
</evidence>
<sequence length="476" mass="51978">MLASLTACDSIVEDTTDPIDSAGSEALSSPDQVEFLINGIRARGNNVQENVTVQASLMSDQFIFGGANGGGATFPTFRDLMQAFPAATNPLNNNSVDGTQSHLGQYRFLADDLLRRVEELGADAFGGTDDPRWVNANFAGNFHGGLARYYWATYFGETQRSGGGVISDLESPADPERSEFIPSDEMYNLAIQKLDAALPFASEYQTKVINSVKARIALFRNNPGQAATLAESGLAPGDAAFQNQYLDRSGNQANNWHTEGGVGRAQTVPAPRFFYSPDYLNEDYEAAESGRIPLLDPDVVGYTIDSGNVETDDDGNLILANRDAEHPLRFPVNLSDGDAPVLPMQGRYPTRGANIDFITWQEMNLIQAEAIERGAASGDPLALVNEVRESHGISALESADYDGMNTIFTERDKEMFTTGIRLVDQRRATENGLNADGLDLDTHGWHLENADELLWWYLPITLAERNNNPNLPTELP</sequence>